<feature type="coiled-coil region" evidence="1">
    <location>
        <begin position="95"/>
        <end position="171"/>
    </location>
</feature>
<dbReference type="EMBL" id="LN483249">
    <property type="protein sequence ID" value="CDZ97854.1"/>
    <property type="molecule type" value="Genomic_DNA"/>
</dbReference>
<dbReference type="InterPro" id="IPR048781">
    <property type="entry name" value="Sos7_CC"/>
</dbReference>
<dbReference type="Pfam" id="PF20882">
    <property type="entry name" value="Sos7"/>
    <property type="match status" value="1"/>
</dbReference>
<organism evidence="3">
    <name type="scientific">Phaffia rhodozyma</name>
    <name type="common">Yeast</name>
    <name type="synonym">Xanthophyllomyces dendrorhous</name>
    <dbReference type="NCBI Taxonomy" id="264483"/>
    <lineage>
        <taxon>Eukaryota</taxon>
        <taxon>Fungi</taxon>
        <taxon>Dikarya</taxon>
        <taxon>Basidiomycota</taxon>
        <taxon>Agaricomycotina</taxon>
        <taxon>Tremellomycetes</taxon>
        <taxon>Cystofilobasidiales</taxon>
        <taxon>Mrakiaceae</taxon>
        <taxon>Phaffia</taxon>
    </lineage>
</organism>
<dbReference type="PANTHER" id="PTHR37329">
    <property type="entry name" value="KINETOCHORE PROTEIN SOS7"/>
    <property type="match status" value="1"/>
</dbReference>
<reference evidence="3" key="1">
    <citation type="submission" date="2014-08" db="EMBL/GenBank/DDBJ databases">
        <authorList>
            <person name="Sharma Rahul"/>
            <person name="Thines Marco"/>
        </authorList>
    </citation>
    <scope>NUCLEOTIDE SEQUENCE</scope>
</reference>
<proteinExistence type="predicted"/>
<evidence type="ECO:0000259" key="2">
    <source>
        <dbReference type="Pfam" id="PF20882"/>
    </source>
</evidence>
<dbReference type="GO" id="GO:0051315">
    <property type="term" value="P:attachment of mitotic spindle microtubules to kinetochore"/>
    <property type="evidence" value="ECO:0007669"/>
    <property type="project" value="TreeGrafter"/>
</dbReference>
<dbReference type="PANTHER" id="PTHR37329:SF1">
    <property type="entry name" value="KINETOCHORE PROTEIN SOS7"/>
    <property type="match status" value="1"/>
</dbReference>
<dbReference type="InterPro" id="IPR037475">
    <property type="entry name" value="Sos7"/>
</dbReference>
<dbReference type="GO" id="GO:0000776">
    <property type="term" value="C:kinetochore"/>
    <property type="evidence" value="ECO:0007669"/>
    <property type="project" value="InterPro"/>
</dbReference>
<name>A0A0F7SKB2_PHARH</name>
<sequence length="370" mass="41126">MSSADPQQAAQQVFTAFHQTPFAIAGMKDRFYTVASADATVAFSDSAMAIDPGNPTLIGEEIAASIEFFKKIKFKYIEQESKETFLKLMLAEEPLQIDEAENDKLAEENRRSKEKLKRAKTELDQLKEELIKVADEVSSDHDQLTQDIQQAEHFSKEIREIELELSRLRQSVPLVDRMTIDEANEILDNQIIAMQMIADDGDAQVRNVEEAKREVANLMKEVDRLEPERKKDEARVKTAQTSRLTEDGESLRVENICQWYSTQLTTHKDLLCLQSITPGTGPNGKNELNLTYSIPLLSSSNTSGVSGGINHRGRGGQISEVVKEETITLVLIFQPGTNGALLDGTLVNSDMDISELVTEAQRAGDVAGLL</sequence>
<feature type="domain" description="Kinetochore protein Sos7 coiled-coil" evidence="2">
    <location>
        <begin position="67"/>
        <end position="141"/>
    </location>
</feature>
<protein>
    <recommendedName>
        <fullName evidence="2">Kinetochore protein Sos7 coiled-coil domain-containing protein</fullName>
    </recommendedName>
</protein>
<dbReference type="AlphaFoldDB" id="A0A0F7SKB2"/>
<keyword evidence="1" id="KW-0175">Coiled coil</keyword>
<accession>A0A0F7SKB2</accession>
<feature type="coiled-coil region" evidence="1">
    <location>
        <begin position="201"/>
        <end position="228"/>
    </location>
</feature>
<dbReference type="GO" id="GO:0034501">
    <property type="term" value="P:protein localization to kinetochore"/>
    <property type="evidence" value="ECO:0007669"/>
    <property type="project" value="InterPro"/>
</dbReference>
<evidence type="ECO:0000256" key="1">
    <source>
        <dbReference type="SAM" id="Coils"/>
    </source>
</evidence>
<evidence type="ECO:0000313" key="3">
    <source>
        <dbReference type="EMBL" id="CDZ97854.1"/>
    </source>
</evidence>